<dbReference type="InterPro" id="IPR029787">
    <property type="entry name" value="Nucleotide_cyclase"/>
</dbReference>
<dbReference type="Pfam" id="PF17159">
    <property type="entry name" value="MASE3"/>
    <property type="match status" value="1"/>
</dbReference>
<dbReference type="EMBL" id="JACJVN010000055">
    <property type="protein sequence ID" value="MBB6678365.1"/>
    <property type="molecule type" value="Genomic_DNA"/>
</dbReference>
<keyword evidence="1" id="KW-0472">Membrane</keyword>
<feature type="domain" description="GGDEF" evidence="3">
    <location>
        <begin position="311"/>
        <end position="442"/>
    </location>
</feature>
<dbReference type="SUPFAM" id="SSF55073">
    <property type="entry name" value="Nucleotide cyclase"/>
    <property type="match status" value="1"/>
</dbReference>
<feature type="transmembrane region" description="Helical" evidence="1">
    <location>
        <begin position="51"/>
        <end position="73"/>
    </location>
</feature>
<dbReference type="Pfam" id="PF00990">
    <property type="entry name" value="GGDEF"/>
    <property type="match status" value="1"/>
</dbReference>
<gene>
    <name evidence="4" type="ORF">H4Q31_13745</name>
</gene>
<dbReference type="CDD" id="cd01948">
    <property type="entry name" value="EAL"/>
    <property type="match status" value="1"/>
</dbReference>
<dbReference type="InterPro" id="IPR035919">
    <property type="entry name" value="EAL_sf"/>
</dbReference>
<dbReference type="InterPro" id="IPR033425">
    <property type="entry name" value="MASE3"/>
</dbReference>
<dbReference type="CDD" id="cd01949">
    <property type="entry name" value="GGDEF"/>
    <property type="match status" value="1"/>
</dbReference>
<dbReference type="PANTHER" id="PTHR44757:SF2">
    <property type="entry name" value="BIOFILM ARCHITECTURE MAINTENANCE PROTEIN MBAA"/>
    <property type="match status" value="1"/>
</dbReference>
<evidence type="ECO:0000313" key="4">
    <source>
        <dbReference type="EMBL" id="MBB6678365.1"/>
    </source>
</evidence>
<keyword evidence="1" id="KW-0812">Transmembrane</keyword>
<sequence>MNWTLKRMADLPINRAEKRTLRTAVLAFAAFLVLERLNIIEHIRLTDLNALVMRIMLDSISFGLCSALFVMGWMVFEQTLCRRRLFTAIVFAFIGLLDLLHGFSLSGMPLHSLANGDGAALLLQWTSQLLGAAALAVIFSIPNGPVRPGARIYAAGAAIIALAVTLGLVFGSGLTADDLNPYRDIQAALVMALYAAAAAVILYRNRKERPQAILTIVRALIWLFASRLEISIGEVLGDPIGLLGEVFRIVGYFFLLRGIYFVTIDEPYRRHQKAEARVHYLAYYDELTGLPNRRLLTENIVAKTWDDKAAEQFAVLWLDVDRFKTINDSMGHSFGDRVLVEVAERLRQFKKDSEDVFRLGGDEFTVLLNGAGPQEAERRAQQLVDQFDTPILISDTSYHLTVSVGLVLYPGDGETLEHLLQNADTAMYGAKEVRNAWLRYDPEMNRKARDRLALENELRQALESGQFRLEYQPLVDLELGQLVGAEALVRWHHPEKGVIPPGEFIPLCEETGFIIPLGEWVLRTACRQAVEWQAAGHRKLVMSVNLSIRQFRQIDLSERIRAVLTETGLAPRWLDLEITESIMADPEYAADTFEKLKEIGVHISIDDFGTGYSSLHYLKRFPIDTLKIDRSFVGDVLFNRHDAAIVSGISAIARNLNMRVTAEGVENEQQVDFLRRMNCKQAQGYFFSRPLQPERFEQLFGKNIDQIHEASSAG</sequence>
<keyword evidence="1" id="KW-1133">Transmembrane helix</keyword>
<dbReference type="InterPro" id="IPR043128">
    <property type="entry name" value="Rev_trsase/Diguanyl_cyclase"/>
</dbReference>
<dbReference type="AlphaFoldDB" id="A0A841TE85"/>
<dbReference type="InterPro" id="IPR000160">
    <property type="entry name" value="GGDEF_dom"/>
</dbReference>
<dbReference type="Gene3D" id="3.20.20.450">
    <property type="entry name" value="EAL domain"/>
    <property type="match status" value="1"/>
</dbReference>
<dbReference type="SMART" id="SM00052">
    <property type="entry name" value="EAL"/>
    <property type="match status" value="1"/>
</dbReference>
<feature type="transmembrane region" description="Helical" evidence="1">
    <location>
        <begin position="185"/>
        <end position="203"/>
    </location>
</feature>
<feature type="transmembrane region" description="Helical" evidence="1">
    <location>
        <begin position="85"/>
        <end position="103"/>
    </location>
</feature>
<dbReference type="SUPFAM" id="SSF141868">
    <property type="entry name" value="EAL domain-like"/>
    <property type="match status" value="1"/>
</dbReference>
<dbReference type="PROSITE" id="PS50887">
    <property type="entry name" value="GGDEF"/>
    <property type="match status" value="1"/>
</dbReference>
<dbReference type="PROSITE" id="PS50883">
    <property type="entry name" value="EAL"/>
    <property type="match status" value="1"/>
</dbReference>
<name>A0A841TE85_9BACL</name>
<proteinExistence type="predicted"/>
<feature type="transmembrane region" description="Helical" evidence="1">
    <location>
        <begin position="240"/>
        <end position="263"/>
    </location>
</feature>
<dbReference type="Pfam" id="PF00563">
    <property type="entry name" value="EAL"/>
    <property type="match status" value="1"/>
</dbReference>
<dbReference type="InterPro" id="IPR001633">
    <property type="entry name" value="EAL_dom"/>
</dbReference>
<reference evidence="4 5" key="1">
    <citation type="submission" date="2020-08" db="EMBL/GenBank/DDBJ databases">
        <title>Cohnella phylogeny.</title>
        <authorList>
            <person name="Dunlap C."/>
        </authorList>
    </citation>
    <scope>NUCLEOTIDE SEQUENCE [LARGE SCALE GENOMIC DNA]</scope>
    <source>
        <strain evidence="4 5">DSM 103658</strain>
    </source>
</reference>
<dbReference type="SMART" id="SM00267">
    <property type="entry name" value="GGDEF"/>
    <property type="match status" value="1"/>
</dbReference>
<feature type="transmembrane region" description="Helical" evidence="1">
    <location>
        <begin position="153"/>
        <end position="173"/>
    </location>
</feature>
<evidence type="ECO:0000259" key="2">
    <source>
        <dbReference type="PROSITE" id="PS50883"/>
    </source>
</evidence>
<dbReference type="InterPro" id="IPR052155">
    <property type="entry name" value="Biofilm_reg_signaling"/>
</dbReference>
<feature type="transmembrane region" description="Helical" evidence="1">
    <location>
        <begin position="123"/>
        <end position="141"/>
    </location>
</feature>
<dbReference type="Gene3D" id="3.30.70.270">
    <property type="match status" value="1"/>
</dbReference>
<evidence type="ECO:0000313" key="5">
    <source>
        <dbReference type="Proteomes" id="UP000574133"/>
    </source>
</evidence>
<keyword evidence="5" id="KW-1185">Reference proteome</keyword>
<dbReference type="PANTHER" id="PTHR44757">
    <property type="entry name" value="DIGUANYLATE CYCLASE DGCP"/>
    <property type="match status" value="1"/>
</dbReference>
<protein>
    <submittedName>
        <fullName evidence="4">EAL domain-containing protein</fullName>
    </submittedName>
</protein>
<dbReference type="NCBIfam" id="TIGR00254">
    <property type="entry name" value="GGDEF"/>
    <property type="match status" value="1"/>
</dbReference>
<organism evidence="4 5">
    <name type="scientific">Cohnella lubricantis</name>
    <dbReference type="NCBI Taxonomy" id="2163172"/>
    <lineage>
        <taxon>Bacteria</taxon>
        <taxon>Bacillati</taxon>
        <taxon>Bacillota</taxon>
        <taxon>Bacilli</taxon>
        <taxon>Bacillales</taxon>
        <taxon>Paenibacillaceae</taxon>
        <taxon>Cohnella</taxon>
    </lineage>
</organism>
<dbReference type="RefSeq" id="WP_185179635.1">
    <property type="nucleotide sequence ID" value="NZ_CBCSEP010000009.1"/>
</dbReference>
<accession>A0A841TE85</accession>
<evidence type="ECO:0000256" key="1">
    <source>
        <dbReference type="SAM" id="Phobius"/>
    </source>
</evidence>
<feature type="transmembrane region" description="Helical" evidence="1">
    <location>
        <begin position="21"/>
        <end position="39"/>
    </location>
</feature>
<dbReference type="FunFam" id="3.20.20.450:FF:000001">
    <property type="entry name" value="Cyclic di-GMP phosphodiesterase yahA"/>
    <property type="match status" value="1"/>
</dbReference>
<dbReference type="Proteomes" id="UP000574133">
    <property type="component" value="Unassembled WGS sequence"/>
</dbReference>
<comment type="caution">
    <text evidence="4">The sequence shown here is derived from an EMBL/GenBank/DDBJ whole genome shotgun (WGS) entry which is preliminary data.</text>
</comment>
<feature type="domain" description="EAL" evidence="2">
    <location>
        <begin position="451"/>
        <end position="704"/>
    </location>
</feature>
<evidence type="ECO:0000259" key="3">
    <source>
        <dbReference type="PROSITE" id="PS50887"/>
    </source>
</evidence>